<reference evidence="2 3" key="1">
    <citation type="submission" date="2015-10" db="EMBL/GenBank/DDBJ databases">
        <authorList>
            <person name="Gilbert D.G."/>
        </authorList>
    </citation>
    <scope>NUCLEOTIDE SEQUENCE [LARGE SCALE GENOMIC DNA]</scope>
    <source>
        <strain evidence="2">COMA1</strain>
    </source>
</reference>
<dbReference type="Pfam" id="PF17680">
    <property type="entry name" value="FlgO"/>
    <property type="match status" value="1"/>
</dbReference>
<name>A0A0S4LQ65_9BACT</name>
<proteinExistence type="predicted"/>
<evidence type="ECO:0000259" key="1">
    <source>
        <dbReference type="Pfam" id="PF17680"/>
    </source>
</evidence>
<dbReference type="Proteomes" id="UP000199032">
    <property type="component" value="Unassembled WGS sequence"/>
</dbReference>
<dbReference type="EMBL" id="CZQA01000010">
    <property type="protein sequence ID" value="CUS38118.1"/>
    <property type="molecule type" value="Genomic_DNA"/>
</dbReference>
<sequence length="322" mass="35552">MRMIGLLLLLITLVLPFPFPPLSWASASYEDSLKQLAEDVTERAAKAKKQRLAVLDFTDSQGEPTPVGQFLAEELGTQIMVAGELTTVDRTLLYSTMKKMQLEHIDPPHAKAVRRAAKAIRADLFVSGTYSETPEGLQVTVRLITPKQAQSISATRTIFPKTGPLSTFFKKEDVLPGALPVEQPKEPAPPLGIGTHRNDAYEFIITSITRLNGQVKLDVTVANHSLRDLKLLCHLQNTVLKDEHGSVWHQTVAQNREGLCTRGIELSPRRKQRAVFIFTQPSTASGSKFALLFHEQLPRHDASFTIDGLRLEPIPSPGAVVP</sequence>
<dbReference type="Gene3D" id="3.40.50.10610">
    <property type="entry name" value="ABC-type transport auxiliary lipoprotein component"/>
    <property type="match status" value="1"/>
</dbReference>
<protein>
    <recommendedName>
        <fullName evidence="1">FlgO domain-containing protein</fullName>
    </recommendedName>
</protein>
<dbReference type="OrthoDB" id="9786832at2"/>
<evidence type="ECO:0000313" key="3">
    <source>
        <dbReference type="Proteomes" id="UP000199032"/>
    </source>
</evidence>
<dbReference type="InterPro" id="IPR041215">
    <property type="entry name" value="FlgO_dom"/>
</dbReference>
<evidence type="ECO:0000313" key="2">
    <source>
        <dbReference type="EMBL" id="CUS38118.1"/>
    </source>
</evidence>
<keyword evidence="3" id="KW-1185">Reference proteome</keyword>
<dbReference type="RefSeq" id="WP_090750592.1">
    <property type="nucleotide sequence ID" value="NZ_CZQA01000010.1"/>
</dbReference>
<dbReference type="AlphaFoldDB" id="A0A0S4LQ65"/>
<feature type="domain" description="FlgO" evidence="1">
    <location>
        <begin position="35"/>
        <end position="162"/>
    </location>
</feature>
<gene>
    <name evidence="2" type="ORF">COMA1_40420</name>
</gene>
<accession>A0A0S4LQ65</accession>
<organism evidence="2 3">
    <name type="scientific">Candidatus Nitrospira nitrosa</name>
    <dbReference type="NCBI Taxonomy" id="1742972"/>
    <lineage>
        <taxon>Bacteria</taxon>
        <taxon>Pseudomonadati</taxon>
        <taxon>Nitrospirota</taxon>
        <taxon>Nitrospiria</taxon>
        <taxon>Nitrospirales</taxon>
        <taxon>Nitrospiraceae</taxon>
        <taxon>Nitrospira</taxon>
    </lineage>
</organism>